<dbReference type="EMBL" id="FQYV01000026">
    <property type="protein sequence ID" value="SHJ80401.1"/>
    <property type="molecule type" value="Genomic_DNA"/>
</dbReference>
<dbReference type="InterPro" id="IPR036188">
    <property type="entry name" value="FAD/NAD-bd_sf"/>
</dbReference>
<dbReference type="GO" id="GO:0016491">
    <property type="term" value="F:oxidoreductase activity"/>
    <property type="evidence" value="ECO:0007669"/>
    <property type="project" value="InterPro"/>
</dbReference>
<comment type="similarity">
    <text evidence="2">Belongs to the FAD-dependent oxidoreductase family.</text>
</comment>
<evidence type="ECO:0000256" key="1">
    <source>
        <dbReference type="ARBA" id="ARBA00001974"/>
    </source>
</evidence>
<dbReference type="PRINTS" id="PR00368">
    <property type="entry name" value="FADPNR"/>
</dbReference>
<dbReference type="PANTHER" id="PTHR43429">
    <property type="entry name" value="PYRIDINE NUCLEOTIDE-DISULFIDE OXIDOREDUCTASE DOMAIN-CONTAINING"/>
    <property type="match status" value="1"/>
</dbReference>
<accession>A0A1M6MAE8</accession>
<reference evidence="7" key="1">
    <citation type="submission" date="2016-11" db="EMBL/GenBank/DDBJ databases">
        <authorList>
            <person name="Varghese N."/>
            <person name="Submissions S."/>
        </authorList>
    </citation>
    <scope>NUCLEOTIDE SEQUENCE [LARGE SCALE GENOMIC DNA]</scope>
    <source>
        <strain evidence="7">DSM 26349</strain>
    </source>
</reference>
<evidence type="ECO:0000256" key="3">
    <source>
        <dbReference type="ARBA" id="ARBA00022630"/>
    </source>
</evidence>
<evidence type="ECO:0000256" key="2">
    <source>
        <dbReference type="ARBA" id="ARBA00006442"/>
    </source>
</evidence>
<dbReference type="Gene3D" id="3.50.50.60">
    <property type="entry name" value="FAD/NAD(P)-binding domain"/>
    <property type="match status" value="2"/>
</dbReference>
<keyword evidence="7" id="KW-1185">Reference proteome</keyword>
<sequence>MEHIVIIGNGIAGITAARHIRKLSDKKITIISAETDYFFSRTALMYVYMGHMRWQDIKPYEDWFWKKNRLELKKGYVEFVDTDNKTLHFKEGDKLIYDKLILATGSTTNTFGWEGLALNGVQGMVTKQDLEMLEKNAPNNKVCPEAVIIGGGLIGIEIAEMLRTRDIKVTMLIREPAFWENVLPLANAEMISRHIESHEVNLKHNTQLDKILGDENGNVRAVLTTSGEEIPCRVVGIATGVKPNISFLKDSKIETERGTLVNRKLETNIPDVYAIGDCAQQRVPIDLRPPIEAVWYTSRMMGEALAQTICGNPFEYNPGHWFNSAKFFDIEYQTYGWVFSNERRKENEAQFHWKCDSDLRAITFSYHKETGEFLGINTFGIRMKHEVFDMWLSEKRSVDYVVENLKEANFDPEFFRRYEGEVLKEYLLLKQTVRS</sequence>
<keyword evidence="3" id="KW-0285">Flavoprotein</keyword>
<evidence type="ECO:0000256" key="4">
    <source>
        <dbReference type="ARBA" id="ARBA00022827"/>
    </source>
</evidence>
<dbReference type="AlphaFoldDB" id="A0A1M6MAE8"/>
<dbReference type="STRING" id="797419.SAMN05216556_12332"/>
<evidence type="ECO:0000259" key="5">
    <source>
        <dbReference type="Pfam" id="PF07992"/>
    </source>
</evidence>
<dbReference type="Proteomes" id="UP000184172">
    <property type="component" value="Unassembled WGS sequence"/>
</dbReference>
<dbReference type="SUPFAM" id="SSF51905">
    <property type="entry name" value="FAD/NAD(P)-binding domain"/>
    <property type="match status" value="1"/>
</dbReference>
<evidence type="ECO:0000313" key="6">
    <source>
        <dbReference type="EMBL" id="SHJ80401.1"/>
    </source>
</evidence>
<feature type="domain" description="FAD/NAD(P)-binding" evidence="5">
    <location>
        <begin position="3"/>
        <end position="282"/>
    </location>
</feature>
<dbReference type="PANTHER" id="PTHR43429:SF3">
    <property type="entry name" value="NITRITE REDUCTASE [NAD(P)H]"/>
    <property type="match status" value="1"/>
</dbReference>
<organism evidence="6 7">
    <name type="scientific">Aequorivita viscosa</name>
    <dbReference type="NCBI Taxonomy" id="797419"/>
    <lineage>
        <taxon>Bacteria</taxon>
        <taxon>Pseudomonadati</taxon>
        <taxon>Bacteroidota</taxon>
        <taxon>Flavobacteriia</taxon>
        <taxon>Flavobacteriales</taxon>
        <taxon>Flavobacteriaceae</taxon>
        <taxon>Aequorivita</taxon>
    </lineage>
</organism>
<keyword evidence="4" id="KW-0274">FAD</keyword>
<comment type="cofactor">
    <cofactor evidence="1">
        <name>FAD</name>
        <dbReference type="ChEBI" id="CHEBI:57692"/>
    </cofactor>
</comment>
<dbReference type="InterPro" id="IPR023753">
    <property type="entry name" value="FAD/NAD-binding_dom"/>
</dbReference>
<dbReference type="Pfam" id="PF07992">
    <property type="entry name" value="Pyr_redox_2"/>
    <property type="match status" value="1"/>
</dbReference>
<protein>
    <submittedName>
        <fullName evidence="6">Pyridine nucleotide-disulphide oxidoreductase</fullName>
    </submittedName>
</protein>
<proteinExistence type="inferred from homology"/>
<gene>
    <name evidence="6" type="ORF">SAMN04487908_12632</name>
</gene>
<dbReference type="RefSeq" id="WP_073220819.1">
    <property type="nucleotide sequence ID" value="NZ_FNNS01000023.1"/>
</dbReference>
<dbReference type="InterPro" id="IPR050260">
    <property type="entry name" value="FAD-bd_OxRdtase"/>
</dbReference>
<dbReference type="PRINTS" id="PR00411">
    <property type="entry name" value="PNDRDTASEI"/>
</dbReference>
<evidence type="ECO:0000313" key="7">
    <source>
        <dbReference type="Proteomes" id="UP000184172"/>
    </source>
</evidence>
<name>A0A1M6MAE8_9FLAO</name>
<dbReference type="OrthoDB" id="9792592at2"/>